<organism evidence="1 2">
    <name type="scientific">Candidatus Berkiella aquae</name>
    <dbReference type="NCBI Taxonomy" id="295108"/>
    <lineage>
        <taxon>Bacteria</taxon>
        <taxon>Pseudomonadati</taxon>
        <taxon>Pseudomonadota</taxon>
        <taxon>Gammaproteobacteria</taxon>
        <taxon>Candidatus Berkiellales</taxon>
        <taxon>Candidatus Berkiellaceae</taxon>
        <taxon>Candidatus Berkiella</taxon>
    </lineage>
</organism>
<proteinExistence type="predicted"/>
<dbReference type="EMBL" id="LKAJ02000001">
    <property type="protein sequence ID" value="MCS5712379.1"/>
    <property type="molecule type" value="Genomic_DNA"/>
</dbReference>
<dbReference type="Proteomes" id="UP000051497">
    <property type="component" value="Unassembled WGS sequence"/>
</dbReference>
<dbReference type="InterPro" id="IPR026487">
    <property type="entry name" value="CHP04141"/>
</dbReference>
<dbReference type="NCBIfam" id="TIGR04141">
    <property type="entry name" value="TIGR04141 family sporadically distributed protein"/>
    <property type="match status" value="1"/>
</dbReference>
<comment type="caution">
    <text evidence="1">The sequence shown here is derived from an EMBL/GenBank/DDBJ whole genome shotgun (WGS) entry which is preliminary data.</text>
</comment>
<dbReference type="AlphaFoldDB" id="A0AAE3HXQ1"/>
<reference evidence="1" key="2">
    <citation type="submission" date="2021-06" db="EMBL/GenBank/DDBJ databases">
        <title>Genomic Description and Analysis of Intracellular Bacteria, Candidatus Berkiella cookevillensis and Candidatus Berkiella aquae.</title>
        <authorList>
            <person name="Kidane D.T."/>
            <person name="Mehari Y.T."/>
            <person name="Rice F.C."/>
            <person name="Arivett B.A."/>
            <person name="Farone A.L."/>
            <person name="Berk S.G."/>
            <person name="Farone M.B."/>
        </authorList>
    </citation>
    <scope>NUCLEOTIDE SEQUENCE</scope>
    <source>
        <strain evidence="1">HT99</strain>
    </source>
</reference>
<gene>
    <name evidence="1" type="ORF">HT99x_013135</name>
</gene>
<keyword evidence="2" id="KW-1185">Reference proteome</keyword>
<name>A0AAE3HXQ1_9GAMM</name>
<sequence>MKTTILTLLTSNMLELKKITIYKIKDGIDFNKFLKQFPNGYDLVTKVNNSKIYVKFENHKSDLKTNKDIPWISFLNSGFDSDQYLYSAMNSYPRAIVGIKIRIDADKHIYFAMTFGQHGDMFLDKNHIVHDFGIKVAMNICDHDKLRKVQTSIYESVTHQTERQLSIASGLSTFGINETEFLRMISGNVNDEFSDVIDSFKGKDSIALKLPESLTWNKLIDICNRFEERYKSADYKKTDFKSYDLFRHESDPQIINTLDSLLCSKIADKSFDKIHLAPPEFVGNEDLSYCYNRDTEKENNFYDDLRIDDLVSHHKISKESFSISSIKRWDIYGYNHEHQRKYKLWNGYQCLIAEIELDDKTYILANSQWREVSQDLKTIVSEYLENKDIVKEIEYLPIDVNIFDATKRQNREEIYNAHVAENVKDVFLFDKSKISIAGEKKYEICDLLNKNKHIIHVKRYSHGAASISHLFIQGRFYSYAFSTNATCRQEMRAWIDNNSHSAKDIFKSIIPEHNNDINESEYTIVFCVLHDSEKFDISDLPFMTQYELMNSHKYLTQDRKFKSCITFKRVKLGSIEN</sequence>
<protein>
    <submittedName>
        <fullName evidence="1">TIGR04141 family sporadically distributed protein</fullName>
    </submittedName>
</protein>
<accession>A0AAE3HXQ1</accession>
<reference evidence="1" key="1">
    <citation type="journal article" date="2016" name="Genome Announc.">
        <title>Draft Genome Sequences of Two Novel Amoeba-Resistant Intranuclear Bacteria, 'Candidatus Berkiella cookevillensis' and 'Candidatus Berkiella aquae'.</title>
        <authorList>
            <person name="Mehari Y.T."/>
            <person name="Arivett B.A."/>
            <person name="Farone A.L."/>
            <person name="Gunderson J.H."/>
            <person name="Farone M.B."/>
        </authorList>
    </citation>
    <scope>NUCLEOTIDE SEQUENCE</scope>
    <source>
        <strain evidence="1">HT99</strain>
    </source>
</reference>
<evidence type="ECO:0000313" key="1">
    <source>
        <dbReference type="EMBL" id="MCS5712379.1"/>
    </source>
</evidence>
<dbReference type="RefSeq" id="WP_158003356.1">
    <property type="nucleotide sequence ID" value="NZ_LKAJ02000001.1"/>
</dbReference>
<dbReference type="Pfam" id="PF19614">
    <property type="entry name" value="DUF6119"/>
    <property type="match status" value="1"/>
</dbReference>
<evidence type="ECO:0000313" key="2">
    <source>
        <dbReference type="Proteomes" id="UP000051497"/>
    </source>
</evidence>